<dbReference type="SUPFAM" id="SSF51445">
    <property type="entry name" value="(Trans)glycosidases"/>
    <property type="match status" value="1"/>
</dbReference>
<keyword evidence="5" id="KW-0326">Glycosidase</keyword>
<proteinExistence type="inferred from homology"/>
<dbReference type="InterPro" id="IPR050226">
    <property type="entry name" value="NagZ_Beta-hexosaminidase"/>
</dbReference>
<protein>
    <recommendedName>
        <fullName evidence="3">beta-N-acetylhexosaminidase</fullName>
        <ecNumber evidence="3">3.2.1.52</ecNumber>
    </recommendedName>
</protein>
<keyword evidence="4 7" id="KW-0378">Hydrolase</keyword>
<dbReference type="GO" id="GO:0009254">
    <property type="term" value="P:peptidoglycan turnover"/>
    <property type="evidence" value="ECO:0007669"/>
    <property type="project" value="TreeGrafter"/>
</dbReference>
<comment type="similarity">
    <text evidence="2">Belongs to the glycosyl hydrolase 3 family.</text>
</comment>
<evidence type="ECO:0000259" key="6">
    <source>
        <dbReference type="Pfam" id="PF00933"/>
    </source>
</evidence>
<dbReference type="PANTHER" id="PTHR30480">
    <property type="entry name" value="BETA-HEXOSAMINIDASE-RELATED"/>
    <property type="match status" value="1"/>
</dbReference>
<dbReference type="Gene3D" id="3.20.20.300">
    <property type="entry name" value="Glycoside hydrolase, family 3, N-terminal domain"/>
    <property type="match status" value="1"/>
</dbReference>
<dbReference type="PROSITE" id="PS00775">
    <property type="entry name" value="GLYCOSYL_HYDROL_F3"/>
    <property type="match status" value="1"/>
</dbReference>
<dbReference type="AlphaFoldDB" id="A0A916YER3"/>
<dbReference type="NCBIfam" id="NF003740">
    <property type="entry name" value="PRK05337.1"/>
    <property type="match status" value="1"/>
</dbReference>
<name>A0A916YER3_9SPHN</name>
<evidence type="ECO:0000256" key="1">
    <source>
        <dbReference type="ARBA" id="ARBA00001231"/>
    </source>
</evidence>
<dbReference type="Proteomes" id="UP000598997">
    <property type="component" value="Unassembled WGS sequence"/>
</dbReference>
<dbReference type="EMBL" id="BMIO01000004">
    <property type="protein sequence ID" value="GGD42540.1"/>
    <property type="molecule type" value="Genomic_DNA"/>
</dbReference>
<keyword evidence="8" id="KW-1185">Reference proteome</keyword>
<comment type="catalytic activity">
    <reaction evidence="1">
        <text>Hydrolysis of terminal non-reducing N-acetyl-D-hexosamine residues in N-acetyl-beta-D-hexosaminides.</text>
        <dbReference type="EC" id="3.2.1.52"/>
    </reaction>
</comment>
<dbReference type="Pfam" id="PF00933">
    <property type="entry name" value="Glyco_hydro_3"/>
    <property type="match status" value="1"/>
</dbReference>
<dbReference type="GO" id="GO:0005975">
    <property type="term" value="P:carbohydrate metabolic process"/>
    <property type="evidence" value="ECO:0007669"/>
    <property type="project" value="InterPro"/>
</dbReference>
<evidence type="ECO:0000313" key="7">
    <source>
        <dbReference type="EMBL" id="GGD42540.1"/>
    </source>
</evidence>
<dbReference type="InterPro" id="IPR001764">
    <property type="entry name" value="Glyco_hydro_3_N"/>
</dbReference>
<dbReference type="PANTHER" id="PTHR30480:SF13">
    <property type="entry name" value="BETA-HEXOSAMINIDASE"/>
    <property type="match status" value="1"/>
</dbReference>
<dbReference type="InterPro" id="IPR036962">
    <property type="entry name" value="Glyco_hydro_3_N_sf"/>
</dbReference>
<reference evidence="7 8" key="1">
    <citation type="journal article" date="2014" name="Int. J. Syst. Evol. Microbiol.">
        <title>Complete genome sequence of Corynebacterium casei LMG S-19264T (=DSM 44701T), isolated from a smear-ripened cheese.</title>
        <authorList>
            <consortium name="US DOE Joint Genome Institute (JGI-PGF)"/>
            <person name="Walter F."/>
            <person name="Albersmeier A."/>
            <person name="Kalinowski J."/>
            <person name="Ruckert C."/>
        </authorList>
    </citation>
    <scope>NUCLEOTIDE SEQUENCE [LARGE SCALE GENOMIC DNA]</scope>
    <source>
        <strain evidence="7 8">CGMCC 1.15358</strain>
    </source>
</reference>
<dbReference type="EC" id="3.2.1.52" evidence="3"/>
<evidence type="ECO:0000256" key="2">
    <source>
        <dbReference type="ARBA" id="ARBA00005336"/>
    </source>
</evidence>
<evidence type="ECO:0000256" key="4">
    <source>
        <dbReference type="ARBA" id="ARBA00022801"/>
    </source>
</evidence>
<dbReference type="GO" id="GO:0004563">
    <property type="term" value="F:beta-N-acetylhexosaminidase activity"/>
    <property type="evidence" value="ECO:0007669"/>
    <property type="project" value="UniProtKB-EC"/>
</dbReference>
<sequence length="335" mass="35860">MSGLSLTDAERAFFCASDPAGYILFGRNCESAAQMRALTDELRALHGRDDLLILIDQEGGRVTRMKPPVWPKYPPQGVFDRLYDVAPISAMEAVRCNARAIGLDLAEAGVSSDALPLLDVRQEGAHDVIGDRAYGHEPSRVAALGRSCLQGLADAGVVGIVKHMPGHGRALCDSHKDLPRVCACEEELATDLAPFETLRNAPMAMSAHVVFEAWDPAHPATQSPTVIEDIIRGRIGFDGLLMTDDIDMEALSGTIPERSAAAIAAGCDVVLNCWAKMDDMEGIAEVLPEMTAKARERLDTAMAGANVACPFERAEEREAVIAKRDELLAAAGVTA</sequence>
<accession>A0A916YER3</accession>
<dbReference type="InterPro" id="IPR017853">
    <property type="entry name" value="GH"/>
</dbReference>
<feature type="domain" description="Glycoside hydrolase family 3 N-terminal" evidence="6">
    <location>
        <begin position="20"/>
        <end position="291"/>
    </location>
</feature>
<dbReference type="InterPro" id="IPR019800">
    <property type="entry name" value="Glyco_hydro_3_AS"/>
</dbReference>
<evidence type="ECO:0000313" key="8">
    <source>
        <dbReference type="Proteomes" id="UP000598997"/>
    </source>
</evidence>
<evidence type="ECO:0000256" key="3">
    <source>
        <dbReference type="ARBA" id="ARBA00012663"/>
    </source>
</evidence>
<comment type="caution">
    <text evidence="7">The sequence shown here is derived from an EMBL/GenBank/DDBJ whole genome shotgun (WGS) entry which is preliminary data.</text>
</comment>
<evidence type="ECO:0000256" key="5">
    <source>
        <dbReference type="ARBA" id="ARBA00023295"/>
    </source>
</evidence>
<organism evidence="7 8">
    <name type="scientific">Croceicoccus pelagius</name>
    <dbReference type="NCBI Taxonomy" id="1703341"/>
    <lineage>
        <taxon>Bacteria</taxon>
        <taxon>Pseudomonadati</taxon>
        <taxon>Pseudomonadota</taxon>
        <taxon>Alphaproteobacteria</taxon>
        <taxon>Sphingomonadales</taxon>
        <taxon>Erythrobacteraceae</taxon>
        <taxon>Croceicoccus</taxon>
    </lineage>
</organism>
<gene>
    <name evidence="7" type="ORF">GCM10010989_15690</name>
</gene>